<dbReference type="Proteomes" id="UP000041254">
    <property type="component" value="Unassembled WGS sequence"/>
</dbReference>
<organism evidence="2 3">
    <name type="scientific">Vitrella brassicaformis (strain CCMP3155)</name>
    <dbReference type="NCBI Taxonomy" id="1169540"/>
    <lineage>
        <taxon>Eukaryota</taxon>
        <taxon>Sar</taxon>
        <taxon>Alveolata</taxon>
        <taxon>Colpodellida</taxon>
        <taxon>Vitrellaceae</taxon>
        <taxon>Vitrella</taxon>
    </lineage>
</organism>
<proteinExistence type="predicted"/>
<dbReference type="InParanoid" id="A0A0G4E8C5"/>
<feature type="compositionally biased region" description="Gly residues" evidence="1">
    <location>
        <begin position="204"/>
        <end position="215"/>
    </location>
</feature>
<name>A0A0G4E8C5_VITBC</name>
<evidence type="ECO:0000256" key="1">
    <source>
        <dbReference type="SAM" id="MobiDB-lite"/>
    </source>
</evidence>
<sequence length="276" mass="29268">MDDRMPNRPPRPPRECATFSRPERPQLRFRFGQDSDIEFTAPVDRLSLRFDPQCKVSAFMVQWQRQGVLHRKAVVISGDLGLFRRLEAHLVYGEPLGERDPHLLRHQQMFTNFIIFANTGSGSVDAGSAGDGAAQAAAGASDQTPQGEASPPGAAGVEIEQPDTSPNQIPPPAQPQPFWNGTISPLSAPKATFERLEAFPATGKVGGGGQGGDKLSGGQQKTPTNQAEGQAETHTKAHTKQMAGGAQGGQQSSVEQQKIPPSQGQAGGGASQTALM</sequence>
<gene>
    <name evidence="2" type="ORF">Vbra_6693</name>
</gene>
<protein>
    <submittedName>
        <fullName evidence="2">Uncharacterized protein</fullName>
    </submittedName>
</protein>
<keyword evidence="3" id="KW-1185">Reference proteome</keyword>
<dbReference type="AlphaFoldDB" id="A0A0G4E8C5"/>
<dbReference type="EMBL" id="CDMY01000033">
    <property type="protein sequence ID" value="CEL91939.1"/>
    <property type="molecule type" value="Genomic_DNA"/>
</dbReference>
<feature type="region of interest" description="Disordered" evidence="1">
    <location>
        <begin position="201"/>
        <end position="276"/>
    </location>
</feature>
<reference evidence="2 3" key="1">
    <citation type="submission" date="2014-11" db="EMBL/GenBank/DDBJ databases">
        <authorList>
            <person name="Zhu J."/>
            <person name="Qi W."/>
            <person name="Song R."/>
        </authorList>
    </citation>
    <scope>NUCLEOTIDE SEQUENCE [LARGE SCALE GENOMIC DNA]</scope>
</reference>
<evidence type="ECO:0000313" key="3">
    <source>
        <dbReference type="Proteomes" id="UP000041254"/>
    </source>
</evidence>
<feature type="region of interest" description="Disordered" evidence="1">
    <location>
        <begin position="126"/>
        <end position="186"/>
    </location>
</feature>
<evidence type="ECO:0000313" key="2">
    <source>
        <dbReference type="EMBL" id="CEL91939.1"/>
    </source>
</evidence>
<accession>A0A0G4E8C5</accession>
<feature type="compositionally biased region" description="Low complexity" evidence="1">
    <location>
        <begin position="126"/>
        <end position="142"/>
    </location>
</feature>
<dbReference type="VEuPathDB" id="CryptoDB:Vbra_6693"/>